<dbReference type="EMBL" id="CATNWA010003504">
    <property type="protein sequence ID" value="CAI9545522.1"/>
    <property type="molecule type" value="Genomic_DNA"/>
</dbReference>
<protein>
    <submittedName>
        <fullName evidence="1">Uncharacterized protein</fullName>
    </submittedName>
</protein>
<keyword evidence="2" id="KW-1185">Reference proteome</keyword>
<sequence length="72" mass="7663">AGPTGVTWVPVRPPIASTLPCAHFDNLLTGLLRLSHFVIGCWQIIRPSNAIWCTPGPISYHGPPKPPGHAAC</sequence>
<gene>
    <name evidence="1" type="ORF">SPARVUS_LOCUS2672965</name>
</gene>
<reference evidence="1" key="1">
    <citation type="submission" date="2023-05" db="EMBL/GenBank/DDBJ databases">
        <authorList>
            <person name="Stuckert A."/>
        </authorList>
    </citation>
    <scope>NUCLEOTIDE SEQUENCE</scope>
</reference>
<evidence type="ECO:0000313" key="1">
    <source>
        <dbReference type="EMBL" id="CAI9545522.1"/>
    </source>
</evidence>
<comment type="caution">
    <text evidence="1">The sequence shown here is derived from an EMBL/GenBank/DDBJ whole genome shotgun (WGS) entry which is preliminary data.</text>
</comment>
<organism evidence="1 2">
    <name type="scientific">Staurois parvus</name>
    <dbReference type="NCBI Taxonomy" id="386267"/>
    <lineage>
        <taxon>Eukaryota</taxon>
        <taxon>Metazoa</taxon>
        <taxon>Chordata</taxon>
        <taxon>Craniata</taxon>
        <taxon>Vertebrata</taxon>
        <taxon>Euteleostomi</taxon>
        <taxon>Amphibia</taxon>
        <taxon>Batrachia</taxon>
        <taxon>Anura</taxon>
        <taxon>Neobatrachia</taxon>
        <taxon>Ranoidea</taxon>
        <taxon>Ranidae</taxon>
        <taxon>Staurois</taxon>
    </lineage>
</organism>
<name>A0ABN9BDG3_9NEOB</name>
<evidence type="ECO:0000313" key="2">
    <source>
        <dbReference type="Proteomes" id="UP001162483"/>
    </source>
</evidence>
<dbReference type="Proteomes" id="UP001162483">
    <property type="component" value="Unassembled WGS sequence"/>
</dbReference>
<accession>A0ABN9BDG3</accession>
<proteinExistence type="predicted"/>
<feature type="non-terminal residue" evidence="1">
    <location>
        <position position="1"/>
    </location>
</feature>